<feature type="domain" description="DUF1468" evidence="2">
    <location>
        <begin position="9"/>
        <end position="145"/>
    </location>
</feature>
<dbReference type="AlphaFoldDB" id="A0A2Z4MDM9"/>
<feature type="transmembrane region" description="Helical" evidence="1">
    <location>
        <begin position="119"/>
        <end position="137"/>
    </location>
</feature>
<evidence type="ECO:0000313" key="3">
    <source>
        <dbReference type="EMBL" id="AWX54568.1"/>
    </source>
</evidence>
<name>A0A2Z4MDM9_BREBE</name>
<dbReference type="InterPro" id="IPR009936">
    <property type="entry name" value="DUF1468"/>
</dbReference>
<protein>
    <submittedName>
        <fullName evidence="3">Tripartite tricarboxylate transporter TctB family protein</fullName>
    </submittedName>
</protein>
<keyword evidence="1" id="KW-0812">Transmembrane</keyword>
<keyword evidence="1" id="KW-0472">Membrane</keyword>
<evidence type="ECO:0000259" key="2">
    <source>
        <dbReference type="Pfam" id="PF07331"/>
    </source>
</evidence>
<dbReference type="EMBL" id="CP030117">
    <property type="protein sequence ID" value="AWX54568.1"/>
    <property type="molecule type" value="Genomic_DNA"/>
</dbReference>
<dbReference type="Proteomes" id="UP000036061">
    <property type="component" value="Chromosome"/>
</dbReference>
<sequence length="153" mass="17016">MSKTFDRYASLAFLALGTGFVYQSQYISQSAYGSNVGPNIFPMGLGVILILLSLRLFFETFRYKAEDGREKEVLDYKRFSIILIAAIGYVLLLELLGYIISTFFFLLVGFQTMDRGKPLATILIAAAFASGIYIVYVKLLEGTLPGLPVWLGL</sequence>
<evidence type="ECO:0000313" key="4">
    <source>
        <dbReference type="Proteomes" id="UP000036061"/>
    </source>
</evidence>
<keyword evidence="1" id="KW-1133">Transmembrane helix</keyword>
<dbReference type="RefSeq" id="WP_048031431.1">
    <property type="nucleotide sequence ID" value="NZ_CP030117.1"/>
</dbReference>
<reference evidence="3 4" key="1">
    <citation type="journal article" date="2015" name="Genome Announc.">
        <title>Draft Genome Sequence of Brevibacillus brevis DZQ7, a Plant Growth-Promoting Rhizobacterium with Broad-Spectrum Antimicrobial Activity.</title>
        <authorList>
            <person name="Hou Q."/>
            <person name="Wang C."/>
            <person name="Hou X."/>
            <person name="Xia Z."/>
            <person name="Ye J."/>
            <person name="Liu K."/>
            <person name="Liu H."/>
            <person name="Wang J."/>
            <person name="Guo H."/>
            <person name="Yu X."/>
            <person name="Yang Y."/>
            <person name="Du B."/>
            <person name="Ding Y."/>
        </authorList>
    </citation>
    <scope>NUCLEOTIDE SEQUENCE [LARGE SCALE GENOMIC DNA]</scope>
    <source>
        <strain evidence="3 4">DZQ7</strain>
    </source>
</reference>
<proteinExistence type="predicted"/>
<feature type="transmembrane region" description="Helical" evidence="1">
    <location>
        <begin position="39"/>
        <end position="58"/>
    </location>
</feature>
<organism evidence="3 4">
    <name type="scientific">Brevibacillus brevis</name>
    <name type="common">Bacillus brevis</name>
    <dbReference type="NCBI Taxonomy" id="1393"/>
    <lineage>
        <taxon>Bacteria</taxon>
        <taxon>Bacillati</taxon>
        <taxon>Bacillota</taxon>
        <taxon>Bacilli</taxon>
        <taxon>Bacillales</taxon>
        <taxon>Paenibacillaceae</taxon>
        <taxon>Brevibacillus</taxon>
    </lineage>
</organism>
<gene>
    <name evidence="3" type="ORF">AB432_005730</name>
</gene>
<evidence type="ECO:0000256" key="1">
    <source>
        <dbReference type="SAM" id="Phobius"/>
    </source>
</evidence>
<accession>A0A2Z4MDM9</accession>
<feature type="transmembrane region" description="Helical" evidence="1">
    <location>
        <begin position="79"/>
        <end position="107"/>
    </location>
</feature>
<dbReference type="Pfam" id="PF07331">
    <property type="entry name" value="TctB"/>
    <property type="match status" value="1"/>
</dbReference>